<dbReference type="EMBL" id="JADGJD010000388">
    <property type="protein sequence ID" value="KAJ3051502.1"/>
    <property type="molecule type" value="Genomic_DNA"/>
</dbReference>
<dbReference type="SUPFAM" id="SSF82199">
    <property type="entry name" value="SET domain"/>
    <property type="match status" value="1"/>
</dbReference>
<dbReference type="GO" id="GO:0008168">
    <property type="term" value="F:methyltransferase activity"/>
    <property type="evidence" value="ECO:0007669"/>
    <property type="project" value="UniProtKB-KW"/>
</dbReference>
<sequence>MAALIHTSLGADASKVTLAAKDMIELLCRFACNSISVSDGELVNVGVGVFPTLSLMNHSCDPNCAIIFNGRTATLRSIKDIDEGEEICQSYLDLTERTSSRKKELRKRYFFDCRCSICEEEAQDVRSRYKCPKEDCDGWLNVGDDLKIKSATCTACGPIENTVLLELLDVIEEHRKTLIDVEQAINGDASTYDLASSTNPIHPLSLLTAPKPALHTLRKTFILQTSQLCHPTTTDLLRTRRLLLDALLSHQSFPQAYDMATEQMTALQQIFTLHHPAISVLALMRYKLAAWCWPEDVGRLRGLAKEAVELLEVSHGREQGLCREAVEALEGLSTMGGAG</sequence>
<evidence type="ECO:0000256" key="2">
    <source>
        <dbReference type="ARBA" id="ARBA00022679"/>
    </source>
</evidence>
<dbReference type="Pfam" id="PF00856">
    <property type="entry name" value="SET"/>
    <property type="match status" value="1"/>
</dbReference>
<evidence type="ECO:0000256" key="1">
    <source>
        <dbReference type="ARBA" id="ARBA00022603"/>
    </source>
</evidence>
<dbReference type="PANTHER" id="PTHR12197:SF251">
    <property type="entry name" value="EG:BACR7C10.4 PROTEIN"/>
    <property type="match status" value="1"/>
</dbReference>
<dbReference type="AlphaFoldDB" id="A0AAD5SJI1"/>
<organism evidence="5 6">
    <name type="scientific">Rhizophlyctis rosea</name>
    <dbReference type="NCBI Taxonomy" id="64517"/>
    <lineage>
        <taxon>Eukaryota</taxon>
        <taxon>Fungi</taxon>
        <taxon>Fungi incertae sedis</taxon>
        <taxon>Chytridiomycota</taxon>
        <taxon>Chytridiomycota incertae sedis</taxon>
        <taxon>Chytridiomycetes</taxon>
        <taxon>Rhizophlyctidales</taxon>
        <taxon>Rhizophlyctidaceae</taxon>
        <taxon>Rhizophlyctis</taxon>
    </lineage>
</organism>
<accession>A0AAD5SJI1</accession>
<dbReference type="InterPro" id="IPR011990">
    <property type="entry name" value="TPR-like_helical_dom_sf"/>
</dbReference>
<gene>
    <name evidence="5" type="ORF">HK097_007466</name>
</gene>
<dbReference type="PANTHER" id="PTHR12197">
    <property type="entry name" value="HISTONE-LYSINE N-METHYLTRANSFERASE SMYD"/>
    <property type="match status" value="1"/>
</dbReference>
<keyword evidence="1" id="KW-0489">Methyltransferase</keyword>
<reference evidence="5" key="1">
    <citation type="submission" date="2020-05" db="EMBL/GenBank/DDBJ databases">
        <title>Phylogenomic resolution of chytrid fungi.</title>
        <authorList>
            <person name="Stajich J.E."/>
            <person name="Amses K."/>
            <person name="Simmons R."/>
            <person name="Seto K."/>
            <person name="Myers J."/>
            <person name="Bonds A."/>
            <person name="Quandt C.A."/>
            <person name="Barry K."/>
            <person name="Liu P."/>
            <person name="Grigoriev I."/>
            <person name="Longcore J.E."/>
            <person name="James T.Y."/>
        </authorList>
    </citation>
    <scope>NUCLEOTIDE SEQUENCE</scope>
    <source>
        <strain evidence="5">JEL0318</strain>
    </source>
</reference>
<feature type="domain" description="SET" evidence="4">
    <location>
        <begin position="1"/>
        <end position="92"/>
    </location>
</feature>
<dbReference type="InterPro" id="IPR046341">
    <property type="entry name" value="SET_dom_sf"/>
</dbReference>
<evidence type="ECO:0000259" key="4">
    <source>
        <dbReference type="PROSITE" id="PS50280"/>
    </source>
</evidence>
<evidence type="ECO:0000313" key="5">
    <source>
        <dbReference type="EMBL" id="KAJ3051502.1"/>
    </source>
</evidence>
<evidence type="ECO:0000313" key="6">
    <source>
        <dbReference type="Proteomes" id="UP001212841"/>
    </source>
</evidence>
<dbReference type="InterPro" id="IPR050869">
    <property type="entry name" value="H3K4_H4K5_MeTrfase"/>
</dbReference>
<dbReference type="Gene3D" id="2.170.270.10">
    <property type="entry name" value="SET domain"/>
    <property type="match status" value="1"/>
</dbReference>
<keyword evidence="2" id="KW-0808">Transferase</keyword>
<dbReference type="GO" id="GO:0005634">
    <property type="term" value="C:nucleus"/>
    <property type="evidence" value="ECO:0007669"/>
    <property type="project" value="TreeGrafter"/>
</dbReference>
<dbReference type="PROSITE" id="PS50280">
    <property type="entry name" value="SET"/>
    <property type="match status" value="1"/>
</dbReference>
<keyword evidence="6" id="KW-1185">Reference proteome</keyword>
<proteinExistence type="predicted"/>
<evidence type="ECO:0000256" key="3">
    <source>
        <dbReference type="ARBA" id="ARBA00022691"/>
    </source>
</evidence>
<dbReference type="FunFam" id="2.170.270.10:FF:000013">
    <property type="entry name" value="Histone-lysine N-methyltransferase SMYD1 isoform 1"/>
    <property type="match status" value="1"/>
</dbReference>
<name>A0AAD5SJI1_9FUNG</name>
<comment type="caution">
    <text evidence="5">The sequence shown here is derived from an EMBL/GenBank/DDBJ whole genome shotgun (WGS) entry which is preliminary data.</text>
</comment>
<protein>
    <recommendedName>
        <fullName evidence="4">SET domain-containing protein</fullName>
    </recommendedName>
</protein>
<dbReference type="InterPro" id="IPR001214">
    <property type="entry name" value="SET_dom"/>
</dbReference>
<dbReference type="Gene3D" id="1.25.40.10">
    <property type="entry name" value="Tetratricopeptide repeat domain"/>
    <property type="match status" value="1"/>
</dbReference>
<keyword evidence="3" id="KW-0949">S-adenosyl-L-methionine</keyword>
<dbReference type="Proteomes" id="UP001212841">
    <property type="component" value="Unassembled WGS sequence"/>
</dbReference>
<dbReference type="GO" id="GO:0032259">
    <property type="term" value="P:methylation"/>
    <property type="evidence" value="ECO:0007669"/>
    <property type="project" value="UniProtKB-KW"/>
</dbReference>